<evidence type="ECO:0000256" key="2">
    <source>
        <dbReference type="ARBA" id="ARBA00023015"/>
    </source>
</evidence>
<evidence type="ECO:0000256" key="1">
    <source>
        <dbReference type="ARBA" id="ARBA00022491"/>
    </source>
</evidence>
<dbReference type="InterPro" id="IPR047057">
    <property type="entry name" value="MerR_fam"/>
</dbReference>
<keyword evidence="3" id="KW-0238">DNA-binding</keyword>
<dbReference type="SUPFAM" id="SSF46955">
    <property type="entry name" value="Putative DNA-binding domain"/>
    <property type="match status" value="1"/>
</dbReference>
<dbReference type="GO" id="GO:0003700">
    <property type="term" value="F:DNA-binding transcription factor activity"/>
    <property type="evidence" value="ECO:0007669"/>
    <property type="project" value="InterPro"/>
</dbReference>
<dbReference type="PANTHER" id="PTHR30204:SF69">
    <property type="entry name" value="MERR-FAMILY TRANSCRIPTIONAL REGULATOR"/>
    <property type="match status" value="1"/>
</dbReference>
<proteinExistence type="predicted"/>
<dbReference type="InterPro" id="IPR009061">
    <property type="entry name" value="DNA-bd_dom_put_sf"/>
</dbReference>
<evidence type="ECO:0000256" key="3">
    <source>
        <dbReference type="ARBA" id="ARBA00023125"/>
    </source>
</evidence>
<dbReference type="GO" id="GO:0003677">
    <property type="term" value="F:DNA binding"/>
    <property type="evidence" value="ECO:0007669"/>
    <property type="project" value="UniProtKB-KW"/>
</dbReference>
<evidence type="ECO:0000256" key="4">
    <source>
        <dbReference type="ARBA" id="ARBA00023163"/>
    </source>
</evidence>
<protein>
    <recommendedName>
        <fullName evidence="6">HTH merR-type domain-containing protein</fullName>
    </recommendedName>
</protein>
<keyword evidence="1" id="KW-0678">Repressor</keyword>
<evidence type="ECO:0000259" key="6">
    <source>
        <dbReference type="PROSITE" id="PS50937"/>
    </source>
</evidence>
<dbReference type="OrthoDB" id="9811174at2"/>
<gene>
    <name evidence="7" type="ORF">AYR63_06280</name>
</gene>
<evidence type="ECO:0000256" key="5">
    <source>
        <dbReference type="SAM" id="MobiDB-lite"/>
    </source>
</evidence>
<dbReference type="STRING" id="240427.AYR62_12035"/>
<dbReference type="SMART" id="SM00422">
    <property type="entry name" value="HTH_MERR"/>
    <property type="match status" value="1"/>
</dbReference>
<dbReference type="AlphaFoldDB" id="A0A1B2IXP7"/>
<sequence>MRIQEMAAESGLTTYALRFYERKGLVTPKRDARGDRDYSPVEQSAVHRIAMYRRAGLSVEEIKAIFTGMPTTEMITLLRTTRDKTIAQRQAMDETIAYLGEKIAHEEGRLKDGGQHIPTPSEDVDNDGLADN</sequence>
<dbReference type="KEGG" id="lpd:AYR62_12035"/>
<organism evidence="7 8">
    <name type="scientific">Secundilactobacillus paracollinoides</name>
    <dbReference type="NCBI Taxonomy" id="240427"/>
    <lineage>
        <taxon>Bacteria</taxon>
        <taxon>Bacillati</taxon>
        <taxon>Bacillota</taxon>
        <taxon>Bacilli</taxon>
        <taxon>Lactobacillales</taxon>
        <taxon>Lactobacillaceae</taxon>
        <taxon>Secundilactobacillus</taxon>
    </lineage>
</organism>
<dbReference type="RefSeq" id="WP_054711880.1">
    <property type="nucleotide sequence ID" value="NZ_CP014912.1"/>
</dbReference>
<reference evidence="7 8" key="1">
    <citation type="submission" date="2016-03" db="EMBL/GenBank/DDBJ databases">
        <title>Pediococcus and Lactobacillus from brewery environment - whole genome sequencing and assembly.</title>
        <authorList>
            <person name="Behr J."/>
            <person name="Geissler A.J."/>
            <person name="Vogel R.F."/>
        </authorList>
    </citation>
    <scope>NUCLEOTIDE SEQUENCE [LARGE SCALE GENOMIC DNA]</scope>
    <source>
        <strain evidence="7 8">TMW 1.1995</strain>
    </source>
</reference>
<dbReference type="Pfam" id="PF13411">
    <property type="entry name" value="MerR_1"/>
    <property type="match status" value="1"/>
</dbReference>
<keyword evidence="8" id="KW-1185">Reference proteome</keyword>
<feature type="compositionally biased region" description="Acidic residues" evidence="5">
    <location>
        <begin position="122"/>
        <end position="132"/>
    </location>
</feature>
<dbReference type="Gene3D" id="1.10.1660.10">
    <property type="match status" value="1"/>
</dbReference>
<name>A0A1B2IXP7_9LACO</name>
<dbReference type="PANTHER" id="PTHR30204">
    <property type="entry name" value="REDOX-CYCLING DRUG-SENSING TRANSCRIPTIONAL ACTIVATOR SOXR"/>
    <property type="match status" value="1"/>
</dbReference>
<accession>A0A1B2IXP7</accession>
<evidence type="ECO:0000313" key="7">
    <source>
        <dbReference type="EMBL" id="ANZ66778.1"/>
    </source>
</evidence>
<dbReference type="InterPro" id="IPR000551">
    <property type="entry name" value="MerR-type_HTH_dom"/>
</dbReference>
<evidence type="ECO:0000313" key="8">
    <source>
        <dbReference type="Proteomes" id="UP000093267"/>
    </source>
</evidence>
<dbReference type="Proteomes" id="UP000093267">
    <property type="component" value="Chromosome"/>
</dbReference>
<feature type="domain" description="HTH merR-type" evidence="6">
    <location>
        <begin position="1"/>
        <end position="68"/>
    </location>
</feature>
<feature type="region of interest" description="Disordered" evidence="5">
    <location>
        <begin position="107"/>
        <end position="132"/>
    </location>
</feature>
<dbReference type="EMBL" id="CP014924">
    <property type="protein sequence ID" value="ANZ66778.1"/>
    <property type="molecule type" value="Genomic_DNA"/>
</dbReference>
<dbReference type="PROSITE" id="PS50937">
    <property type="entry name" value="HTH_MERR_2"/>
    <property type="match status" value="1"/>
</dbReference>
<keyword evidence="2" id="KW-0805">Transcription regulation</keyword>
<keyword evidence="4" id="KW-0804">Transcription</keyword>